<protein>
    <submittedName>
        <fullName evidence="2">Uu.00g123980.m01.CDS01</fullName>
    </submittedName>
</protein>
<dbReference type="InterPro" id="IPR011333">
    <property type="entry name" value="SKP1/BTB/POZ_sf"/>
</dbReference>
<feature type="domain" description="BTB" evidence="1">
    <location>
        <begin position="18"/>
        <end position="85"/>
    </location>
</feature>
<reference evidence="2" key="1">
    <citation type="submission" date="2023-10" db="EMBL/GenBank/DDBJ databases">
        <authorList>
            <person name="Hackl T."/>
        </authorList>
    </citation>
    <scope>NUCLEOTIDE SEQUENCE</scope>
</reference>
<accession>A0AAI8VII6</accession>
<dbReference type="CDD" id="cd18186">
    <property type="entry name" value="BTB_POZ_ZBTB_KLHL-like"/>
    <property type="match status" value="1"/>
</dbReference>
<dbReference type="AlphaFoldDB" id="A0AAI8VII6"/>
<dbReference type="PANTHER" id="PTHR47843">
    <property type="entry name" value="BTB DOMAIN-CONTAINING PROTEIN-RELATED"/>
    <property type="match status" value="1"/>
</dbReference>
<dbReference type="EMBL" id="CAUWAG010000007">
    <property type="protein sequence ID" value="CAJ2505004.1"/>
    <property type="molecule type" value="Genomic_DNA"/>
</dbReference>
<name>A0AAI8VII6_9PEZI</name>
<dbReference type="PROSITE" id="PS50097">
    <property type="entry name" value="BTB"/>
    <property type="match status" value="1"/>
</dbReference>
<sequence length="261" mass="30164">MDAHSKHDARLLESEFLAVVVVKCEDRKWNLHKVILVSRPEWFKKALCGDFTEAKTNDIVLVDQDINAVDWMIRWINTSALDPSIFEAEDTAYESYVLLARCADFFLLDDLRQLWLDRLRSRIREKATWAQKAFNTCPDHRDQVRKKDIVGLLKGAAKAYELNCDITKEAFLEFLKLDHYCIMVDHQFVESAKAIPAFWHDALERGHAVFMESPLNFLLAPWFCVNCQAEPFAEDGFYWATVWCEGAEILATCGKCFEAEA</sequence>
<evidence type="ECO:0000313" key="2">
    <source>
        <dbReference type="EMBL" id="CAJ2505004.1"/>
    </source>
</evidence>
<dbReference type="Proteomes" id="UP001295740">
    <property type="component" value="Unassembled WGS sequence"/>
</dbReference>
<dbReference type="InterPro" id="IPR000210">
    <property type="entry name" value="BTB/POZ_dom"/>
</dbReference>
<evidence type="ECO:0000259" key="1">
    <source>
        <dbReference type="PROSITE" id="PS50097"/>
    </source>
</evidence>
<dbReference type="PANTHER" id="PTHR47843:SF2">
    <property type="entry name" value="BTB DOMAIN-CONTAINING PROTEIN"/>
    <property type="match status" value="1"/>
</dbReference>
<organism evidence="2 3">
    <name type="scientific">Anthostomella pinea</name>
    <dbReference type="NCBI Taxonomy" id="933095"/>
    <lineage>
        <taxon>Eukaryota</taxon>
        <taxon>Fungi</taxon>
        <taxon>Dikarya</taxon>
        <taxon>Ascomycota</taxon>
        <taxon>Pezizomycotina</taxon>
        <taxon>Sordariomycetes</taxon>
        <taxon>Xylariomycetidae</taxon>
        <taxon>Xylariales</taxon>
        <taxon>Xylariaceae</taxon>
        <taxon>Anthostomella</taxon>
    </lineage>
</organism>
<comment type="caution">
    <text evidence="2">The sequence shown here is derived from an EMBL/GenBank/DDBJ whole genome shotgun (WGS) entry which is preliminary data.</text>
</comment>
<dbReference type="Gene3D" id="3.30.710.10">
    <property type="entry name" value="Potassium Channel Kv1.1, Chain A"/>
    <property type="match status" value="1"/>
</dbReference>
<proteinExistence type="predicted"/>
<keyword evidence="3" id="KW-1185">Reference proteome</keyword>
<dbReference type="Pfam" id="PF00651">
    <property type="entry name" value="BTB"/>
    <property type="match status" value="1"/>
</dbReference>
<evidence type="ECO:0000313" key="3">
    <source>
        <dbReference type="Proteomes" id="UP001295740"/>
    </source>
</evidence>
<dbReference type="SMART" id="SM00225">
    <property type="entry name" value="BTB"/>
    <property type="match status" value="1"/>
</dbReference>
<gene>
    <name evidence="2" type="ORF">KHLLAP_LOCUS5472</name>
</gene>
<dbReference type="SUPFAM" id="SSF54695">
    <property type="entry name" value="POZ domain"/>
    <property type="match status" value="1"/>
</dbReference>